<proteinExistence type="inferred from homology"/>
<protein>
    <submittedName>
        <fullName evidence="7">Glutamine synthetase</fullName>
    </submittedName>
</protein>
<dbReference type="OrthoDB" id="9789509at2"/>
<dbReference type="PROSITE" id="PS00181">
    <property type="entry name" value="GLNA_ATP"/>
    <property type="match status" value="1"/>
</dbReference>
<dbReference type="Gene3D" id="3.30.590.10">
    <property type="entry name" value="Glutamine synthetase/guanido kinase, catalytic domain"/>
    <property type="match status" value="1"/>
</dbReference>
<evidence type="ECO:0000256" key="2">
    <source>
        <dbReference type="ARBA" id="ARBA00022598"/>
    </source>
</evidence>
<keyword evidence="2" id="KW-0436">Ligase</keyword>
<dbReference type="AlphaFoldDB" id="A0A5P9NG33"/>
<keyword evidence="3" id="KW-0460">Magnesium</keyword>
<dbReference type="SUPFAM" id="SSF55931">
    <property type="entry name" value="Glutamine synthetase/guanido kinase"/>
    <property type="match status" value="1"/>
</dbReference>
<dbReference type="InterPro" id="IPR027303">
    <property type="entry name" value="Gln_synth_gly_rich_site"/>
</dbReference>
<dbReference type="SUPFAM" id="SSF54368">
    <property type="entry name" value="Glutamine synthetase, N-terminal domain"/>
    <property type="match status" value="1"/>
</dbReference>
<evidence type="ECO:0000256" key="5">
    <source>
        <dbReference type="RuleBase" id="RU000384"/>
    </source>
</evidence>
<dbReference type="InterPro" id="IPR008146">
    <property type="entry name" value="Gln_synth_cat_dom"/>
</dbReference>
<evidence type="ECO:0000313" key="8">
    <source>
        <dbReference type="Proteomes" id="UP000326287"/>
    </source>
</evidence>
<evidence type="ECO:0000313" key="7">
    <source>
        <dbReference type="EMBL" id="QFU74742.1"/>
    </source>
</evidence>
<comment type="cofactor">
    <cofactor evidence="1">
        <name>Mg(2+)</name>
        <dbReference type="ChEBI" id="CHEBI:18420"/>
    </cofactor>
</comment>
<dbReference type="GO" id="GO:0006598">
    <property type="term" value="P:polyamine catabolic process"/>
    <property type="evidence" value="ECO:0007669"/>
    <property type="project" value="TreeGrafter"/>
</dbReference>
<sequence>MSVELDWFLRAHPEITTVEALLPDCNGVMRGKWLPRPKFSKIYGGELKLPKTALSLDIWGRDVEELVFSTGDADGLCKPIESTLLPTPWSPGGERGQVMLAMYDLDGTPYMGDPSHVLAQVVERFAESGWRPVVAAELEFSLVTVDRDQPLPSHTCPKPAGGNPVGGNTYGLDVLNEQRDMMEDLRTACDAQDLPFDGVVKESAPSQYEVNMQHVDDPVLAARQIIMMKRLIKGVAAKHGLIASFMAKPFEDEAGNGMHVHCSVLDKDNRNIFDDGGEKGTPLLLNAIAGCLTYMAESVAVFAPTYNAYRRFQKGTHAPTYPCWGYENRTVAVRVPAGSPAARRLEHRVAGADANPYLLFAAILSGMLEGIRENLSPGDPISGDGYTQEEAILPVYMQDAVRLFSESDFIRNSLGDELQRIYTLTKTQEINEFRRRITELEYLSYLERL</sequence>
<evidence type="ECO:0000256" key="4">
    <source>
        <dbReference type="PROSITE-ProRule" id="PRU01331"/>
    </source>
</evidence>
<dbReference type="InterPro" id="IPR036651">
    <property type="entry name" value="Gln_synt_N_sf"/>
</dbReference>
<dbReference type="PANTHER" id="PTHR43785">
    <property type="entry name" value="GAMMA-GLUTAMYLPUTRESCINE SYNTHETASE"/>
    <property type="match status" value="1"/>
</dbReference>
<dbReference type="Pfam" id="PF00120">
    <property type="entry name" value="Gln-synt_C"/>
    <property type="match status" value="1"/>
</dbReference>
<evidence type="ECO:0000256" key="1">
    <source>
        <dbReference type="ARBA" id="ARBA00001946"/>
    </source>
</evidence>
<dbReference type="PANTHER" id="PTHR43785:SF12">
    <property type="entry name" value="TYPE-1 GLUTAMINE SYNTHETASE 2"/>
    <property type="match status" value="1"/>
</dbReference>
<evidence type="ECO:0000256" key="3">
    <source>
        <dbReference type="ARBA" id="ARBA00022842"/>
    </source>
</evidence>
<dbReference type="Proteomes" id="UP000326287">
    <property type="component" value="Chromosome"/>
</dbReference>
<evidence type="ECO:0000259" key="6">
    <source>
        <dbReference type="PROSITE" id="PS51987"/>
    </source>
</evidence>
<dbReference type="EMBL" id="CP036422">
    <property type="protein sequence ID" value="QFU74742.1"/>
    <property type="molecule type" value="Genomic_DNA"/>
</dbReference>
<reference evidence="7 8" key="1">
    <citation type="submission" date="2019-02" db="EMBL/GenBank/DDBJ databases">
        <authorList>
            <person name="Li S.-H."/>
        </authorList>
    </citation>
    <scope>NUCLEOTIDE SEQUENCE [LARGE SCALE GENOMIC DNA]</scope>
    <source>
        <strain evidence="7 8">IMCC14385</strain>
    </source>
</reference>
<comment type="similarity">
    <text evidence="4 5">Belongs to the glutamine synthetase family.</text>
</comment>
<gene>
    <name evidence="7" type="ORF">EY643_03225</name>
</gene>
<organism evidence="7 8">
    <name type="scientific">Halioglobus maricola</name>
    <dbReference type="NCBI Taxonomy" id="2601894"/>
    <lineage>
        <taxon>Bacteria</taxon>
        <taxon>Pseudomonadati</taxon>
        <taxon>Pseudomonadota</taxon>
        <taxon>Gammaproteobacteria</taxon>
        <taxon>Cellvibrionales</taxon>
        <taxon>Halieaceae</taxon>
        <taxon>Halioglobus</taxon>
    </lineage>
</organism>
<dbReference type="RefSeq" id="WP_152660851.1">
    <property type="nucleotide sequence ID" value="NZ_CP036422.1"/>
</dbReference>
<dbReference type="SMART" id="SM01230">
    <property type="entry name" value="Gln-synt_C"/>
    <property type="match status" value="1"/>
</dbReference>
<dbReference type="PROSITE" id="PS51987">
    <property type="entry name" value="GS_CATALYTIC"/>
    <property type="match status" value="1"/>
</dbReference>
<dbReference type="KEGG" id="halc:EY643_03225"/>
<keyword evidence="8" id="KW-1185">Reference proteome</keyword>
<dbReference type="InterPro" id="IPR014746">
    <property type="entry name" value="Gln_synth/guanido_kin_cat_dom"/>
</dbReference>
<dbReference type="GO" id="GO:0004356">
    <property type="term" value="F:glutamine synthetase activity"/>
    <property type="evidence" value="ECO:0007669"/>
    <property type="project" value="InterPro"/>
</dbReference>
<feature type="domain" description="GS catalytic" evidence="6">
    <location>
        <begin position="114"/>
        <end position="449"/>
    </location>
</feature>
<accession>A0A5P9NG33</accession>
<name>A0A5P9NG33_9GAMM</name>
<dbReference type="GO" id="GO:0006542">
    <property type="term" value="P:glutamine biosynthetic process"/>
    <property type="evidence" value="ECO:0007669"/>
    <property type="project" value="InterPro"/>
</dbReference>